<gene>
    <name evidence="1" type="ORF">HPBE_LOCUS2923</name>
</gene>
<dbReference type="Proteomes" id="UP000050761">
    <property type="component" value="Unassembled WGS sequence"/>
</dbReference>
<protein>
    <submittedName>
        <fullName evidence="3">RT_RNaseH domain-containing protein</fullName>
    </submittedName>
</protein>
<reference evidence="1 2" key="1">
    <citation type="submission" date="2018-11" db="EMBL/GenBank/DDBJ databases">
        <authorList>
            <consortium name="Pathogen Informatics"/>
        </authorList>
    </citation>
    <scope>NUCLEOTIDE SEQUENCE [LARGE SCALE GENOMIC DNA]</scope>
</reference>
<keyword evidence="2" id="KW-1185">Reference proteome</keyword>
<dbReference type="WBParaSite" id="HPBE_0000292201-mRNA-1">
    <property type="protein sequence ID" value="HPBE_0000292201-mRNA-1"/>
    <property type="gene ID" value="HPBE_0000292201"/>
</dbReference>
<dbReference type="AlphaFoldDB" id="A0A183F9T0"/>
<dbReference type="EMBL" id="UZAH01005506">
    <property type="protein sequence ID" value="VDO29346.1"/>
    <property type="molecule type" value="Genomic_DNA"/>
</dbReference>
<organism evidence="2 3">
    <name type="scientific">Heligmosomoides polygyrus</name>
    <name type="common">Parasitic roundworm</name>
    <dbReference type="NCBI Taxonomy" id="6339"/>
    <lineage>
        <taxon>Eukaryota</taxon>
        <taxon>Metazoa</taxon>
        <taxon>Ecdysozoa</taxon>
        <taxon>Nematoda</taxon>
        <taxon>Chromadorea</taxon>
        <taxon>Rhabditida</taxon>
        <taxon>Rhabditina</taxon>
        <taxon>Rhabditomorpha</taxon>
        <taxon>Strongyloidea</taxon>
        <taxon>Heligmosomidae</taxon>
        <taxon>Heligmosomoides</taxon>
    </lineage>
</organism>
<dbReference type="OrthoDB" id="6430458at2759"/>
<dbReference type="PANTHER" id="PTHR33050:SF7">
    <property type="entry name" value="RIBONUCLEASE H"/>
    <property type="match status" value="1"/>
</dbReference>
<evidence type="ECO:0000313" key="3">
    <source>
        <dbReference type="WBParaSite" id="HPBE_0000292201-mRNA-1"/>
    </source>
</evidence>
<dbReference type="PANTHER" id="PTHR33050">
    <property type="entry name" value="REVERSE TRANSCRIPTASE DOMAIN-CONTAINING PROTEIN"/>
    <property type="match status" value="1"/>
</dbReference>
<proteinExistence type="predicted"/>
<dbReference type="CDD" id="cd09275">
    <property type="entry name" value="RNase_HI_RT_DIRS1"/>
    <property type="match status" value="1"/>
</dbReference>
<accession>A0A183F9T0</accession>
<accession>A0A3P7U4F5</accession>
<sequence length="217" mass="24599">MAACFFGLKCFASDLSNCTINVELDNTTAVWYINKKGGTRSALLNKLTRLLWLWATKRHIRLLATYRPGIQNVEAVLLSRRFHDCSGYSLKEEYTRALFSRWSAPNIDLFASRWNAKCSKFFSFLPDPNAAGVDAFAQEWSGIYGYAFPPFNMVGRVIGKALREGAHPILVCPRWKNQSWWPLVLEHGKEITPLKSTQDMLMDVNGLPHPCSDPHSS</sequence>
<dbReference type="InterPro" id="IPR052055">
    <property type="entry name" value="Hepadnavirus_pol/RT"/>
</dbReference>
<evidence type="ECO:0000313" key="1">
    <source>
        <dbReference type="EMBL" id="VDO29346.1"/>
    </source>
</evidence>
<reference evidence="3" key="2">
    <citation type="submission" date="2019-09" db="UniProtKB">
        <authorList>
            <consortium name="WormBaseParasite"/>
        </authorList>
    </citation>
    <scope>IDENTIFICATION</scope>
</reference>
<evidence type="ECO:0000313" key="2">
    <source>
        <dbReference type="Proteomes" id="UP000050761"/>
    </source>
</evidence>
<name>A0A183F9T0_HELPZ</name>